<dbReference type="SUPFAM" id="SSF52172">
    <property type="entry name" value="CheY-like"/>
    <property type="match status" value="1"/>
</dbReference>
<gene>
    <name evidence="4" type="ORF">CP965_09680</name>
</gene>
<dbReference type="Gene3D" id="1.10.10.10">
    <property type="entry name" value="Winged helix-like DNA-binding domain superfamily/Winged helix DNA-binding domain"/>
    <property type="match status" value="1"/>
</dbReference>
<sequence>MRLLAYNIDSELLDYIEEKQLYITDIAEDISDAIYHSEVRYYNMLVIDCSNYFDAKKILKNINYRITATIFLVDDWTKDLEINLLKKGAMSVIKKPTSNNYILAKMQAIHRENFEKELIYKNQYKANLEEKSLVNNQDKKIFFKGKSFSILSYLIKNRYRAPISKDELLQTNWDEPEMVSDNVIEVNINSIRNSLKKEFDENFIETVRHRGYKVSI</sequence>
<organism evidence="4 5">
    <name type="scientific">Halarcobacter mediterraneus</name>
    <dbReference type="NCBI Taxonomy" id="2023153"/>
    <lineage>
        <taxon>Bacteria</taxon>
        <taxon>Pseudomonadati</taxon>
        <taxon>Campylobacterota</taxon>
        <taxon>Epsilonproteobacteria</taxon>
        <taxon>Campylobacterales</taxon>
        <taxon>Arcobacteraceae</taxon>
        <taxon>Halarcobacter</taxon>
    </lineage>
</organism>
<keyword evidence="1 2" id="KW-0238">DNA-binding</keyword>
<comment type="caution">
    <text evidence="4">The sequence shown here is derived from an EMBL/GenBank/DDBJ whole genome shotgun (WGS) entry which is preliminary data.</text>
</comment>
<dbReference type="RefSeq" id="WP_129061890.1">
    <property type="nucleotide sequence ID" value="NZ_NXIE01000003.1"/>
</dbReference>
<accession>A0A4Q1AT00</accession>
<evidence type="ECO:0000313" key="5">
    <source>
        <dbReference type="Proteomes" id="UP000289718"/>
    </source>
</evidence>
<dbReference type="AlphaFoldDB" id="A0A4Q1AT00"/>
<proteinExistence type="predicted"/>
<protein>
    <recommendedName>
        <fullName evidence="3">OmpR/PhoB-type domain-containing protein</fullName>
    </recommendedName>
</protein>
<dbReference type="OrthoDB" id="5365458at2"/>
<reference evidence="4 5" key="1">
    <citation type="submission" date="2017-09" db="EMBL/GenBank/DDBJ databases">
        <title>Genomics of the genus Arcobacter.</title>
        <authorList>
            <person name="Perez-Cataluna A."/>
            <person name="Figueras M.J."/>
            <person name="Salas-Masso N."/>
        </authorList>
    </citation>
    <scope>NUCLEOTIDE SEQUENCE [LARGE SCALE GENOMIC DNA]</scope>
    <source>
        <strain evidence="4 5">F156-34</strain>
    </source>
</reference>
<evidence type="ECO:0000259" key="3">
    <source>
        <dbReference type="PROSITE" id="PS51755"/>
    </source>
</evidence>
<dbReference type="Proteomes" id="UP000289718">
    <property type="component" value="Unassembled WGS sequence"/>
</dbReference>
<dbReference type="GO" id="GO:0003677">
    <property type="term" value="F:DNA binding"/>
    <property type="evidence" value="ECO:0007669"/>
    <property type="project" value="UniProtKB-UniRule"/>
</dbReference>
<dbReference type="InterPro" id="IPR001867">
    <property type="entry name" value="OmpR/PhoB-type_DNA-bd"/>
</dbReference>
<keyword evidence="5" id="KW-1185">Reference proteome</keyword>
<dbReference type="PROSITE" id="PS51755">
    <property type="entry name" value="OMPR_PHOB"/>
    <property type="match status" value="1"/>
</dbReference>
<evidence type="ECO:0000313" key="4">
    <source>
        <dbReference type="EMBL" id="RXK12833.1"/>
    </source>
</evidence>
<feature type="DNA-binding region" description="OmpR/PhoB-type" evidence="2">
    <location>
        <begin position="115"/>
        <end position="216"/>
    </location>
</feature>
<dbReference type="GO" id="GO:0006355">
    <property type="term" value="P:regulation of DNA-templated transcription"/>
    <property type="evidence" value="ECO:0007669"/>
    <property type="project" value="InterPro"/>
</dbReference>
<dbReference type="InterPro" id="IPR036388">
    <property type="entry name" value="WH-like_DNA-bd_sf"/>
</dbReference>
<evidence type="ECO:0000256" key="2">
    <source>
        <dbReference type="PROSITE-ProRule" id="PRU01091"/>
    </source>
</evidence>
<dbReference type="Pfam" id="PF00486">
    <property type="entry name" value="Trans_reg_C"/>
    <property type="match status" value="1"/>
</dbReference>
<feature type="domain" description="OmpR/PhoB-type" evidence="3">
    <location>
        <begin position="115"/>
        <end position="216"/>
    </location>
</feature>
<dbReference type="InterPro" id="IPR011006">
    <property type="entry name" value="CheY-like_superfamily"/>
</dbReference>
<dbReference type="InterPro" id="IPR016032">
    <property type="entry name" value="Sig_transdc_resp-reg_C-effctor"/>
</dbReference>
<evidence type="ECO:0000256" key="1">
    <source>
        <dbReference type="ARBA" id="ARBA00023125"/>
    </source>
</evidence>
<dbReference type="SMART" id="SM00862">
    <property type="entry name" value="Trans_reg_C"/>
    <property type="match status" value="1"/>
</dbReference>
<dbReference type="GO" id="GO:0000160">
    <property type="term" value="P:phosphorelay signal transduction system"/>
    <property type="evidence" value="ECO:0007669"/>
    <property type="project" value="InterPro"/>
</dbReference>
<dbReference type="SUPFAM" id="SSF46894">
    <property type="entry name" value="C-terminal effector domain of the bipartite response regulators"/>
    <property type="match status" value="1"/>
</dbReference>
<dbReference type="EMBL" id="NXIE01000003">
    <property type="protein sequence ID" value="RXK12833.1"/>
    <property type="molecule type" value="Genomic_DNA"/>
</dbReference>
<dbReference type="CDD" id="cd00383">
    <property type="entry name" value="trans_reg_C"/>
    <property type="match status" value="1"/>
</dbReference>
<name>A0A4Q1AT00_9BACT</name>